<sequence>MPPGFVDFPLQNFTRLLDRGKMQFLYLEYTQVSVLNADLFNGFSNLLSLFFYSCGIDSISPYALQALGAQPKLVLFDVASENKLTTFPWEILAPVAASLRERLGQHYLIISRLPSRKCCNAPLCSRLAAPY</sequence>
<evidence type="ECO:0000313" key="1">
    <source>
        <dbReference type="EMBL" id="OWA54752.1"/>
    </source>
</evidence>
<proteinExistence type="predicted"/>
<protein>
    <submittedName>
        <fullName evidence="1">Uncharacterized protein</fullName>
    </submittedName>
</protein>
<dbReference type="EMBL" id="MTYJ01000453">
    <property type="protein sequence ID" value="OWA54752.1"/>
    <property type="molecule type" value="Genomic_DNA"/>
</dbReference>
<dbReference type="Gene3D" id="3.80.10.10">
    <property type="entry name" value="Ribonuclease Inhibitor"/>
    <property type="match status" value="1"/>
</dbReference>
<keyword evidence="2" id="KW-1185">Reference proteome</keyword>
<dbReference type="AlphaFoldDB" id="A0A9X6NJ13"/>
<name>A0A9X6NJ13_HYPEX</name>
<dbReference type="SUPFAM" id="SSF52058">
    <property type="entry name" value="L domain-like"/>
    <property type="match status" value="1"/>
</dbReference>
<reference evidence="2" key="1">
    <citation type="submission" date="2017-01" db="EMBL/GenBank/DDBJ databases">
        <title>Comparative genomics of anhydrobiosis in the tardigrade Hypsibius dujardini.</title>
        <authorList>
            <person name="Yoshida Y."/>
            <person name="Koutsovoulos G."/>
            <person name="Laetsch D."/>
            <person name="Stevens L."/>
            <person name="Kumar S."/>
            <person name="Horikawa D."/>
            <person name="Ishino K."/>
            <person name="Komine S."/>
            <person name="Tomita M."/>
            <person name="Blaxter M."/>
            <person name="Arakawa K."/>
        </authorList>
    </citation>
    <scope>NUCLEOTIDE SEQUENCE [LARGE SCALE GENOMIC DNA]</scope>
    <source>
        <strain evidence="2">Z151</strain>
    </source>
</reference>
<accession>A0A9X6NJ13</accession>
<dbReference type="Proteomes" id="UP000192578">
    <property type="component" value="Unassembled WGS sequence"/>
</dbReference>
<comment type="caution">
    <text evidence="1">The sequence shown here is derived from an EMBL/GenBank/DDBJ whole genome shotgun (WGS) entry which is preliminary data.</text>
</comment>
<dbReference type="InterPro" id="IPR032675">
    <property type="entry name" value="LRR_dom_sf"/>
</dbReference>
<evidence type="ECO:0000313" key="2">
    <source>
        <dbReference type="Proteomes" id="UP000192578"/>
    </source>
</evidence>
<organism evidence="1 2">
    <name type="scientific">Hypsibius exemplaris</name>
    <name type="common">Freshwater tardigrade</name>
    <dbReference type="NCBI Taxonomy" id="2072580"/>
    <lineage>
        <taxon>Eukaryota</taxon>
        <taxon>Metazoa</taxon>
        <taxon>Ecdysozoa</taxon>
        <taxon>Tardigrada</taxon>
        <taxon>Eutardigrada</taxon>
        <taxon>Parachela</taxon>
        <taxon>Hypsibioidea</taxon>
        <taxon>Hypsibiidae</taxon>
        <taxon>Hypsibius</taxon>
    </lineage>
</organism>
<gene>
    <name evidence="1" type="ORF">BV898_19151</name>
</gene>